<gene>
    <name evidence="2" type="ORF">LNTAR_13657</name>
</gene>
<dbReference type="SUPFAM" id="SSF52317">
    <property type="entry name" value="Class I glutamine amidotransferase-like"/>
    <property type="match status" value="1"/>
</dbReference>
<keyword evidence="3" id="KW-1185">Reference proteome</keyword>
<dbReference type="PANTHER" id="PTHR40469">
    <property type="entry name" value="SECRETED GLYCOSYL HYDROLASE"/>
    <property type="match status" value="1"/>
</dbReference>
<dbReference type="Pfam" id="PF06283">
    <property type="entry name" value="ThuA"/>
    <property type="match status" value="1"/>
</dbReference>
<dbReference type="eggNOG" id="COG3828">
    <property type="taxonomic scope" value="Bacteria"/>
</dbReference>
<proteinExistence type="predicted"/>
<evidence type="ECO:0000259" key="1">
    <source>
        <dbReference type="Pfam" id="PF06283"/>
    </source>
</evidence>
<comment type="caution">
    <text evidence="2">The sequence shown here is derived from an EMBL/GenBank/DDBJ whole genome shotgun (WGS) entry which is preliminary data.</text>
</comment>
<dbReference type="InterPro" id="IPR029010">
    <property type="entry name" value="ThuA-like"/>
</dbReference>
<sequence>MATSLMAQKPHAPEKQAELDAQVVKAMPSVKALAKPAKTRKILVLSKVAGWYHSSIETGKTCFKEMAKVSGAFEAVFNDDSSYYTNANLAKYDAILFNNTSYSQDYFNAEQRKAILDFIRNGGGFIGVHAASDCGTSAKKAKTTWPEITEMIGGAFDGHPWTRKGMYGIRNEDPEHKILQPLKGKGFKISDELYKYKDYKRENQRVLLTIDMEESYHKNGRKDHDHALLWVKNYGKGRVFFSAFGHNEHVFYNPMILQTWLNGIQFALGDLDVKTEALPIPKEHKDFKPQENK</sequence>
<accession>A6DGY3</accession>
<dbReference type="GO" id="GO:0016787">
    <property type="term" value="F:hydrolase activity"/>
    <property type="evidence" value="ECO:0007669"/>
    <property type="project" value="UniProtKB-KW"/>
</dbReference>
<dbReference type="PANTHER" id="PTHR40469:SF2">
    <property type="entry name" value="GALACTOSE-BINDING DOMAIN-LIKE SUPERFAMILY PROTEIN"/>
    <property type="match status" value="1"/>
</dbReference>
<dbReference type="InterPro" id="IPR029062">
    <property type="entry name" value="Class_I_gatase-like"/>
</dbReference>
<evidence type="ECO:0000313" key="3">
    <source>
        <dbReference type="Proteomes" id="UP000004947"/>
    </source>
</evidence>
<dbReference type="STRING" id="313628.LNTAR_13657"/>
<reference evidence="2 3" key="1">
    <citation type="journal article" date="2010" name="J. Bacteriol.">
        <title>Genome sequence of Lentisphaera araneosa HTCC2155T, the type species of the order Lentisphaerales in the phylum Lentisphaerae.</title>
        <authorList>
            <person name="Thrash J.C."/>
            <person name="Cho J.C."/>
            <person name="Vergin K.L."/>
            <person name="Morris R.M."/>
            <person name="Giovannoni S.J."/>
        </authorList>
    </citation>
    <scope>NUCLEOTIDE SEQUENCE [LARGE SCALE GENOMIC DNA]</scope>
    <source>
        <strain evidence="2 3">HTCC2155</strain>
    </source>
</reference>
<organism evidence="2 3">
    <name type="scientific">Lentisphaera araneosa HTCC2155</name>
    <dbReference type="NCBI Taxonomy" id="313628"/>
    <lineage>
        <taxon>Bacteria</taxon>
        <taxon>Pseudomonadati</taxon>
        <taxon>Lentisphaerota</taxon>
        <taxon>Lentisphaeria</taxon>
        <taxon>Lentisphaerales</taxon>
        <taxon>Lentisphaeraceae</taxon>
        <taxon>Lentisphaera</taxon>
    </lineage>
</organism>
<keyword evidence="2" id="KW-0378">Hydrolase</keyword>
<dbReference type="Proteomes" id="UP000004947">
    <property type="component" value="Unassembled WGS sequence"/>
</dbReference>
<dbReference type="EMBL" id="ABCK01000003">
    <property type="protein sequence ID" value="EDM28866.1"/>
    <property type="molecule type" value="Genomic_DNA"/>
</dbReference>
<name>A6DGY3_9BACT</name>
<dbReference type="Gene3D" id="3.40.50.880">
    <property type="match status" value="1"/>
</dbReference>
<evidence type="ECO:0000313" key="2">
    <source>
        <dbReference type="EMBL" id="EDM28866.1"/>
    </source>
</evidence>
<dbReference type="AlphaFoldDB" id="A6DGY3"/>
<feature type="domain" description="ThuA-like" evidence="1">
    <location>
        <begin position="41"/>
        <end position="267"/>
    </location>
</feature>
<protein>
    <submittedName>
        <fullName evidence="2">Putative glycosyl hydrolase (Putative secreted protein)</fullName>
    </submittedName>
</protein>